<organism evidence="1 2">
    <name type="scientific">Glossina pallidipes</name>
    <name type="common">Tsetse fly</name>
    <dbReference type="NCBI Taxonomy" id="7398"/>
    <lineage>
        <taxon>Eukaryota</taxon>
        <taxon>Metazoa</taxon>
        <taxon>Ecdysozoa</taxon>
        <taxon>Arthropoda</taxon>
        <taxon>Hexapoda</taxon>
        <taxon>Insecta</taxon>
        <taxon>Pterygota</taxon>
        <taxon>Neoptera</taxon>
        <taxon>Endopterygota</taxon>
        <taxon>Diptera</taxon>
        <taxon>Brachycera</taxon>
        <taxon>Muscomorpha</taxon>
        <taxon>Hippoboscoidea</taxon>
        <taxon>Glossinidae</taxon>
        <taxon>Glossina</taxon>
    </lineage>
</organism>
<name>A0A1B0A1T9_GLOPL</name>
<sequence length="155" mass="17470">MTLVRNFKVCGAGFRAIKLQFCDCVLINCDPDLTHTAVPTVDCTRTFLRVQGYLKRILCGKLMLPVRDVPHTSRTLPCPLLTVRVPFYEYTAIQNGSCATLLAMFPIVCTRTFLRVHGYSKRILCGTLRLPVRDVPHTSRALLCPLLTVRVPFCE</sequence>
<dbReference type="VEuPathDB" id="VectorBase:GPAI031891"/>
<dbReference type="Proteomes" id="UP000092445">
    <property type="component" value="Unassembled WGS sequence"/>
</dbReference>
<protein>
    <submittedName>
        <fullName evidence="1">Uncharacterized protein</fullName>
    </submittedName>
</protein>
<dbReference type="EnsemblMetazoa" id="GPAI031891-RA">
    <property type="protein sequence ID" value="GPAI031891-PA"/>
    <property type="gene ID" value="GPAI031891"/>
</dbReference>
<reference evidence="1" key="2">
    <citation type="submission" date="2020-05" db="UniProtKB">
        <authorList>
            <consortium name="EnsemblMetazoa"/>
        </authorList>
    </citation>
    <scope>IDENTIFICATION</scope>
    <source>
        <strain evidence="1">IAEA</strain>
    </source>
</reference>
<accession>A0A1B0A1T9</accession>
<evidence type="ECO:0000313" key="1">
    <source>
        <dbReference type="EnsemblMetazoa" id="GPAI031891-PA"/>
    </source>
</evidence>
<keyword evidence="2" id="KW-1185">Reference proteome</keyword>
<dbReference type="AlphaFoldDB" id="A0A1B0A1T9"/>
<proteinExistence type="predicted"/>
<reference evidence="2" key="1">
    <citation type="submission" date="2014-03" db="EMBL/GenBank/DDBJ databases">
        <authorList>
            <person name="Aksoy S."/>
            <person name="Warren W."/>
            <person name="Wilson R.K."/>
        </authorList>
    </citation>
    <scope>NUCLEOTIDE SEQUENCE [LARGE SCALE GENOMIC DNA]</scope>
    <source>
        <strain evidence="2">IAEA</strain>
    </source>
</reference>
<evidence type="ECO:0000313" key="2">
    <source>
        <dbReference type="Proteomes" id="UP000092445"/>
    </source>
</evidence>